<evidence type="ECO:0000256" key="4">
    <source>
        <dbReference type="ARBA" id="ARBA00022989"/>
    </source>
</evidence>
<keyword evidence="2 7" id="KW-0812">Transmembrane</keyword>
<dbReference type="EMBL" id="OZ019898">
    <property type="protein sequence ID" value="CAK9228686.1"/>
    <property type="molecule type" value="Genomic_DNA"/>
</dbReference>
<comment type="subcellular location">
    <subcellularLocation>
        <location evidence="1">Membrane</location>
        <topology evidence="1">Multi-pass membrane protein</topology>
    </subcellularLocation>
</comment>
<dbReference type="Pfam" id="PF05140">
    <property type="entry name" value="ResB"/>
    <property type="match status" value="2"/>
</dbReference>
<keyword evidence="4 7" id="KW-1133">Transmembrane helix</keyword>
<dbReference type="InterPro" id="IPR007816">
    <property type="entry name" value="ResB-like_domain"/>
</dbReference>
<gene>
    <name evidence="9" type="ORF">CSSPTR1EN2_LOCUS19326</name>
</gene>
<protein>
    <recommendedName>
        <fullName evidence="8">ResB-like domain-containing protein</fullName>
    </recommendedName>
</protein>
<sequence>MATPLQFRPLLGHHFSSPSPLSRKNTHLFSSSRYATLTHKLVDMAFLCSSGQCCLVVKASAKSGSAGQSQSVKTVRHQPNHGAQTLNPVKKNSTLTTLPKAPPLVETTTTTALSPDLLETVKNVEVISRSEKNAVVPRVSVAGNYTVKGLFRQLVRQLASLPLAIAELFAIAGLSAIGTIIPQGESPEYYFQNYSDGKPVLGFLTWQWVLGLSFDHIYTAPYFIGLLLLLAFSLVACTSSRQLPMVKVARRWSFLKSEKAILQMDVTDILPCARVEDIGTLLSAQGYEVFARGPSLYAFKGLAGRLAPIGVHAALLLIMAGGTLSAIGGYHGTVMVPQGLDFQLSDALRPMGILSMPADVLNNSVHVDKFYIDYRPTGEVGQFHSDLSIVNLDNQTVFSNSISVNSPLKYKGVTIYQSDWAISAVQVRVDGSEPYNLVMAPLQKGDNKLYGTFLPLGEDGVTKAKGISILARDLQSVVLYDQEGQFVGVRRPGSRKPIQVNNVSIVVDDIIGSTGLELKMDPGVAPVYAGFGGLMLTTVISYLSHSQVWALQEGTSLVVGGKSNRARFEFEKELNEILDCVPEIRTKKQRGDFSSTETATQKQ</sequence>
<evidence type="ECO:0000256" key="3">
    <source>
        <dbReference type="ARBA" id="ARBA00022748"/>
    </source>
</evidence>
<dbReference type="InterPro" id="IPR023494">
    <property type="entry name" value="Cyt_c_bgen_Ccs1/CcsB/ResB"/>
</dbReference>
<name>A0ABP0US96_9BRYO</name>
<keyword evidence="5 7" id="KW-0472">Membrane</keyword>
<dbReference type="HAMAP" id="MF_01392">
    <property type="entry name" value="CytC_Ccs1"/>
    <property type="match status" value="1"/>
</dbReference>
<evidence type="ECO:0000313" key="10">
    <source>
        <dbReference type="Proteomes" id="UP001497512"/>
    </source>
</evidence>
<evidence type="ECO:0000256" key="1">
    <source>
        <dbReference type="ARBA" id="ARBA00004141"/>
    </source>
</evidence>
<dbReference type="PANTHER" id="PTHR31566:SF0">
    <property type="entry name" value="CYTOCHROME C BIOGENESIS PROTEIN CCS1, CHLOROPLASTIC"/>
    <property type="match status" value="1"/>
</dbReference>
<evidence type="ECO:0000256" key="7">
    <source>
        <dbReference type="SAM" id="Phobius"/>
    </source>
</evidence>
<feature type="compositionally biased region" description="Polar residues" evidence="6">
    <location>
        <begin position="81"/>
        <end position="97"/>
    </location>
</feature>
<reference evidence="9" key="1">
    <citation type="submission" date="2024-02" db="EMBL/GenBank/DDBJ databases">
        <authorList>
            <consortium name="ELIXIR-Norway"/>
            <consortium name="Elixir Norway"/>
        </authorList>
    </citation>
    <scope>NUCLEOTIDE SEQUENCE</scope>
</reference>
<evidence type="ECO:0000259" key="8">
    <source>
        <dbReference type="Pfam" id="PF05140"/>
    </source>
</evidence>
<dbReference type="PANTHER" id="PTHR31566">
    <property type="entry name" value="CYTOCHROME C BIOGENESIS PROTEIN CCS1, CHLOROPLASTIC"/>
    <property type="match status" value="1"/>
</dbReference>
<feature type="transmembrane region" description="Helical" evidence="7">
    <location>
        <begin position="158"/>
        <end position="181"/>
    </location>
</feature>
<proteinExistence type="inferred from homology"/>
<feature type="domain" description="ResB-like" evidence="8">
    <location>
        <begin position="470"/>
        <end position="574"/>
    </location>
</feature>
<evidence type="ECO:0000313" key="9">
    <source>
        <dbReference type="EMBL" id="CAK9228686.1"/>
    </source>
</evidence>
<feature type="domain" description="ResB-like" evidence="8">
    <location>
        <begin position="163"/>
        <end position="426"/>
    </location>
</feature>
<evidence type="ECO:0000256" key="6">
    <source>
        <dbReference type="SAM" id="MobiDB-lite"/>
    </source>
</evidence>
<feature type="region of interest" description="Disordered" evidence="6">
    <location>
        <begin position="66"/>
        <end position="101"/>
    </location>
</feature>
<feature type="transmembrane region" description="Helical" evidence="7">
    <location>
        <begin position="217"/>
        <end position="237"/>
    </location>
</feature>
<evidence type="ECO:0000256" key="2">
    <source>
        <dbReference type="ARBA" id="ARBA00022692"/>
    </source>
</evidence>
<feature type="transmembrane region" description="Helical" evidence="7">
    <location>
        <begin position="309"/>
        <end position="330"/>
    </location>
</feature>
<dbReference type="Proteomes" id="UP001497512">
    <property type="component" value="Chromosome 6"/>
</dbReference>
<accession>A0ABP0US96</accession>
<evidence type="ECO:0000256" key="5">
    <source>
        <dbReference type="ARBA" id="ARBA00023136"/>
    </source>
</evidence>
<organism evidence="9 10">
    <name type="scientific">Sphagnum troendelagicum</name>
    <dbReference type="NCBI Taxonomy" id="128251"/>
    <lineage>
        <taxon>Eukaryota</taxon>
        <taxon>Viridiplantae</taxon>
        <taxon>Streptophyta</taxon>
        <taxon>Embryophyta</taxon>
        <taxon>Bryophyta</taxon>
        <taxon>Sphagnophytina</taxon>
        <taxon>Sphagnopsida</taxon>
        <taxon>Sphagnales</taxon>
        <taxon>Sphagnaceae</taxon>
        <taxon>Sphagnum</taxon>
    </lineage>
</organism>
<keyword evidence="10" id="KW-1185">Reference proteome</keyword>
<keyword evidence="3" id="KW-0201">Cytochrome c-type biogenesis</keyword>